<dbReference type="AlphaFoldDB" id="A0A9P7RS30"/>
<sequence>MSRPSPLHASANRPDTMMAFHAFDGRAGRQFRSSEREAHSQVPDDERRELVTARVNLPTRPPPISFQDFLPASLIAPPIPPNESVSPRAPKIPQSTQDYTPPPRSLFAQLARKATPPKVKEFMNSFRSSKSRDEPSKPDPVAVALMWAETASTSKSSLSDTSSSNFSHGIAHDPNHKHKSSAGQTNSRSDSVEDVREWSRNKTPRSSIKAPPIRTVRFKEEEEFIPTPPWTPSLSTWSLNSTDSVDRSSTNDDDSDSRPNETLALAAIERAPVAHARRDKPELHIIPLHSNVMDRISL</sequence>
<evidence type="ECO:0000313" key="3">
    <source>
        <dbReference type="Proteomes" id="UP001049176"/>
    </source>
</evidence>
<evidence type="ECO:0000256" key="1">
    <source>
        <dbReference type="SAM" id="MobiDB-lite"/>
    </source>
</evidence>
<feature type="compositionally biased region" description="Low complexity" evidence="1">
    <location>
        <begin position="232"/>
        <end position="243"/>
    </location>
</feature>
<dbReference type="EMBL" id="CM032188">
    <property type="protein sequence ID" value="KAG7088373.1"/>
    <property type="molecule type" value="Genomic_DNA"/>
</dbReference>
<gene>
    <name evidence="2" type="ORF">E1B28_012376</name>
</gene>
<dbReference type="RefSeq" id="XP_043004844.1">
    <property type="nucleotide sequence ID" value="XM_043157477.1"/>
</dbReference>
<dbReference type="OrthoDB" id="10635307at2759"/>
<name>A0A9P7RS30_9AGAR</name>
<organism evidence="2 3">
    <name type="scientific">Marasmius oreades</name>
    <name type="common">fairy-ring Marasmius</name>
    <dbReference type="NCBI Taxonomy" id="181124"/>
    <lineage>
        <taxon>Eukaryota</taxon>
        <taxon>Fungi</taxon>
        <taxon>Dikarya</taxon>
        <taxon>Basidiomycota</taxon>
        <taxon>Agaricomycotina</taxon>
        <taxon>Agaricomycetes</taxon>
        <taxon>Agaricomycetidae</taxon>
        <taxon>Agaricales</taxon>
        <taxon>Marasmiineae</taxon>
        <taxon>Marasmiaceae</taxon>
        <taxon>Marasmius</taxon>
    </lineage>
</organism>
<dbReference type="GeneID" id="66081451"/>
<reference evidence="2" key="1">
    <citation type="journal article" date="2021" name="Genome Biol. Evol.">
        <title>The assembled and annotated genome of the fairy-ring fungus Marasmius oreades.</title>
        <authorList>
            <person name="Hiltunen M."/>
            <person name="Ament-Velasquez S.L."/>
            <person name="Johannesson H."/>
        </authorList>
    </citation>
    <scope>NUCLEOTIDE SEQUENCE</scope>
    <source>
        <strain evidence="2">03SP1</strain>
    </source>
</reference>
<dbReference type="Proteomes" id="UP001049176">
    <property type="component" value="Chromosome 8"/>
</dbReference>
<keyword evidence="3" id="KW-1185">Reference proteome</keyword>
<feature type="compositionally biased region" description="Low complexity" evidence="1">
    <location>
        <begin position="150"/>
        <end position="167"/>
    </location>
</feature>
<accession>A0A9P7RS30</accession>
<comment type="caution">
    <text evidence="2">The sequence shown here is derived from an EMBL/GenBank/DDBJ whole genome shotgun (WGS) entry which is preliminary data.</text>
</comment>
<feature type="region of interest" description="Disordered" evidence="1">
    <location>
        <begin position="75"/>
        <end position="261"/>
    </location>
</feature>
<dbReference type="KEGG" id="more:E1B28_012376"/>
<evidence type="ECO:0000313" key="2">
    <source>
        <dbReference type="EMBL" id="KAG7088373.1"/>
    </source>
</evidence>
<protein>
    <submittedName>
        <fullName evidence="2">Uncharacterized protein</fullName>
    </submittedName>
</protein>
<feature type="compositionally biased region" description="Basic and acidic residues" evidence="1">
    <location>
        <begin position="190"/>
        <end position="200"/>
    </location>
</feature>
<proteinExistence type="predicted"/>